<comment type="caution">
    <text evidence="10">The sequence shown here is derived from an EMBL/GenBank/DDBJ whole genome shotgun (WGS) entry which is preliminary data.</text>
</comment>
<dbReference type="PANTHER" id="PTHR43341:SF36">
    <property type="entry name" value="PROLINE-SPECIFIC PERMEASE"/>
    <property type="match status" value="1"/>
</dbReference>
<keyword evidence="4 8" id="KW-0812">Transmembrane</keyword>
<keyword evidence="7 8" id="KW-0472">Membrane</keyword>
<sequence>MINYFKTEKSKQTSQVHIETYPDDSINDISETYKSSSPTPSHPYNITSHADVEKIGYDPEDNGLGELKRGLNSRHVQFISLAGAIGTGLFVGSGAALSIAGPAGLLVGYLVLCFFVWSIMNQLAEMVTYLPIPGKSTPYALCERYTGNKSLAFAAGLNLFYAQALLTPAEISAAAFVIEYWTDLNVAIWISIFWVTIVALNFCAVKVFGEIEFWIASIKILTLTGLIIVGIVIFFGGAPDSHGVLGFHYWKHPGAFVEHLTGGNTGKFLACWSSIIKSAFAFILSPELITICAAEAEAPRINLPKAADRFIYRLFFFYICGVLVIGCIVGSNDPRLMSAISDGAEGAAASPFVIGIQIAGIPVLNHIVNAAILTSAYSAGNSFLYASSRTLYSMAVRGDIPKVFGRVNKFGVPYVCVACSSAITLLAYLNVSDSSSVAFAWFSNISTVSGFIDWIFVSITYLRYRKALDYHNMNDRVTYRPPIQIFGSYACIFFFSLVAITNGYAVFFDFNGSDFVAAYITLPIIVGVYLAHAIWTKNWMIFAKPEDIDVVTGLEEIEEETRHYVKPVPKNFLQRIWFWIA</sequence>
<dbReference type="Gene3D" id="1.20.1740.10">
    <property type="entry name" value="Amino acid/polyamine transporter I"/>
    <property type="match status" value="1"/>
</dbReference>
<feature type="transmembrane region" description="Helical" evidence="8">
    <location>
        <begin position="516"/>
        <end position="535"/>
    </location>
</feature>
<dbReference type="InterPro" id="IPR050524">
    <property type="entry name" value="APC_YAT"/>
</dbReference>
<protein>
    <submittedName>
        <fullName evidence="10">Proline permease</fullName>
    </submittedName>
</protein>
<dbReference type="PIRSF" id="PIRSF006060">
    <property type="entry name" value="AA_transporter"/>
    <property type="match status" value="1"/>
</dbReference>
<evidence type="ECO:0000256" key="6">
    <source>
        <dbReference type="ARBA" id="ARBA00022989"/>
    </source>
</evidence>
<dbReference type="InterPro" id="IPR004841">
    <property type="entry name" value="AA-permease/SLC12A_dom"/>
</dbReference>
<dbReference type="GO" id="GO:0016020">
    <property type="term" value="C:membrane"/>
    <property type="evidence" value="ECO:0007669"/>
    <property type="project" value="UniProtKB-SubCell"/>
</dbReference>
<evidence type="ECO:0000256" key="3">
    <source>
        <dbReference type="ARBA" id="ARBA00022448"/>
    </source>
</evidence>
<feature type="domain" description="Amino acid permease/ SLC12A" evidence="9">
    <location>
        <begin position="75"/>
        <end position="540"/>
    </location>
</feature>
<comment type="similarity">
    <text evidence="2">Belongs to the amino acid-polyamine-organocation (APC) superfamily. YAT (TC 2.A.3.10) family.</text>
</comment>
<proteinExistence type="inferred from homology"/>
<feature type="transmembrane region" description="Helical" evidence="8">
    <location>
        <begin position="220"/>
        <end position="238"/>
    </location>
</feature>
<feature type="transmembrane region" description="Helical" evidence="8">
    <location>
        <begin position="483"/>
        <end position="504"/>
    </location>
</feature>
<evidence type="ECO:0000313" key="11">
    <source>
        <dbReference type="Proteomes" id="UP001378960"/>
    </source>
</evidence>
<dbReference type="InterPro" id="IPR004840">
    <property type="entry name" value="Amino_acid_permease_CS"/>
</dbReference>
<dbReference type="FunFam" id="1.20.1740.10:FF:000001">
    <property type="entry name" value="Amino acid permease"/>
    <property type="match status" value="1"/>
</dbReference>
<reference evidence="10 11" key="1">
    <citation type="journal article" date="2023" name="Elife">
        <title>Identification of key yeast species and microbe-microbe interactions impacting larval growth of Drosophila in the wild.</title>
        <authorList>
            <person name="Mure A."/>
            <person name="Sugiura Y."/>
            <person name="Maeda R."/>
            <person name="Honda K."/>
            <person name="Sakurai N."/>
            <person name="Takahashi Y."/>
            <person name="Watada M."/>
            <person name="Katoh T."/>
            <person name="Gotoh A."/>
            <person name="Gotoh Y."/>
            <person name="Taniguchi I."/>
            <person name="Nakamura K."/>
            <person name="Hayashi T."/>
            <person name="Katayama T."/>
            <person name="Uemura T."/>
            <person name="Hattori Y."/>
        </authorList>
    </citation>
    <scope>NUCLEOTIDE SEQUENCE [LARGE SCALE GENOMIC DNA]</scope>
    <source>
        <strain evidence="10 11">PK-24</strain>
    </source>
</reference>
<keyword evidence="3" id="KW-0813">Transport</keyword>
<feature type="transmembrane region" description="Helical" evidence="8">
    <location>
        <begin position="410"/>
        <end position="429"/>
    </location>
</feature>
<evidence type="ECO:0000259" key="9">
    <source>
        <dbReference type="Pfam" id="PF00324"/>
    </source>
</evidence>
<evidence type="ECO:0000256" key="5">
    <source>
        <dbReference type="ARBA" id="ARBA00022970"/>
    </source>
</evidence>
<gene>
    <name evidence="10" type="ORF">DAPK24_011470</name>
</gene>
<dbReference type="EMBL" id="BTGB01000001">
    <property type="protein sequence ID" value="GMM44572.1"/>
    <property type="molecule type" value="Genomic_DNA"/>
</dbReference>
<evidence type="ECO:0000313" key="10">
    <source>
        <dbReference type="EMBL" id="GMM44572.1"/>
    </source>
</evidence>
<feature type="transmembrane region" description="Helical" evidence="8">
    <location>
        <begin position="106"/>
        <end position="130"/>
    </location>
</feature>
<feature type="transmembrane region" description="Helical" evidence="8">
    <location>
        <begin position="78"/>
        <end position="100"/>
    </location>
</feature>
<dbReference type="PROSITE" id="PS00218">
    <property type="entry name" value="AMINO_ACID_PERMEASE_1"/>
    <property type="match status" value="1"/>
</dbReference>
<evidence type="ECO:0000256" key="1">
    <source>
        <dbReference type="ARBA" id="ARBA00004141"/>
    </source>
</evidence>
<keyword evidence="6 8" id="KW-1133">Transmembrane helix</keyword>
<evidence type="ECO:0000256" key="4">
    <source>
        <dbReference type="ARBA" id="ARBA00022692"/>
    </source>
</evidence>
<evidence type="ECO:0000256" key="2">
    <source>
        <dbReference type="ARBA" id="ARBA00006983"/>
    </source>
</evidence>
<dbReference type="AlphaFoldDB" id="A0AAV5R0N9"/>
<evidence type="ECO:0000256" key="8">
    <source>
        <dbReference type="SAM" id="Phobius"/>
    </source>
</evidence>
<comment type="subcellular location">
    <subcellularLocation>
        <location evidence="1">Membrane</location>
        <topology evidence="1">Multi-pass membrane protein</topology>
    </subcellularLocation>
</comment>
<organism evidence="10 11">
    <name type="scientific">Pichia kluyveri</name>
    <name type="common">Yeast</name>
    <dbReference type="NCBI Taxonomy" id="36015"/>
    <lineage>
        <taxon>Eukaryota</taxon>
        <taxon>Fungi</taxon>
        <taxon>Dikarya</taxon>
        <taxon>Ascomycota</taxon>
        <taxon>Saccharomycotina</taxon>
        <taxon>Pichiomycetes</taxon>
        <taxon>Pichiales</taxon>
        <taxon>Pichiaceae</taxon>
        <taxon>Pichia</taxon>
    </lineage>
</organism>
<name>A0AAV5R0N9_PICKL</name>
<keyword evidence="11" id="KW-1185">Reference proteome</keyword>
<feature type="transmembrane region" description="Helical" evidence="8">
    <location>
        <begin position="151"/>
        <end position="178"/>
    </location>
</feature>
<feature type="transmembrane region" description="Helical" evidence="8">
    <location>
        <begin position="184"/>
        <end position="208"/>
    </location>
</feature>
<keyword evidence="5" id="KW-0029">Amino-acid transport</keyword>
<dbReference type="PANTHER" id="PTHR43341">
    <property type="entry name" value="AMINO ACID PERMEASE"/>
    <property type="match status" value="1"/>
</dbReference>
<feature type="transmembrane region" description="Helical" evidence="8">
    <location>
        <begin position="441"/>
        <end position="462"/>
    </location>
</feature>
<accession>A0AAV5R0N9</accession>
<dbReference type="GO" id="GO:0015171">
    <property type="term" value="F:amino acid transmembrane transporter activity"/>
    <property type="evidence" value="ECO:0007669"/>
    <property type="project" value="UniProtKB-ARBA"/>
</dbReference>
<dbReference type="Pfam" id="PF00324">
    <property type="entry name" value="AA_permease"/>
    <property type="match status" value="1"/>
</dbReference>
<feature type="transmembrane region" description="Helical" evidence="8">
    <location>
        <begin position="310"/>
        <end position="329"/>
    </location>
</feature>
<dbReference type="Proteomes" id="UP001378960">
    <property type="component" value="Unassembled WGS sequence"/>
</dbReference>
<evidence type="ECO:0000256" key="7">
    <source>
        <dbReference type="ARBA" id="ARBA00023136"/>
    </source>
</evidence>